<dbReference type="AlphaFoldDB" id="A0A813L969"/>
<feature type="region of interest" description="Disordered" evidence="1">
    <location>
        <begin position="1"/>
        <end position="33"/>
    </location>
</feature>
<organism evidence="2 3">
    <name type="scientific">Polarella glacialis</name>
    <name type="common">Dinoflagellate</name>
    <dbReference type="NCBI Taxonomy" id="89957"/>
    <lineage>
        <taxon>Eukaryota</taxon>
        <taxon>Sar</taxon>
        <taxon>Alveolata</taxon>
        <taxon>Dinophyceae</taxon>
        <taxon>Suessiales</taxon>
        <taxon>Suessiaceae</taxon>
        <taxon>Polarella</taxon>
    </lineage>
</organism>
<reference evidence="2" key="1">
    <citation type="submission" date="2021-02" db="EMBL/GenBank/DDBJ databases">
        <authorList>
            <person name="Dougan E. K."/>
            <person name="Rhodes N."/>
            <person name="Thang M."/>
            <person name="Chan C."/>
        </authorList>
    </citation>
    <scope>NUCLEOTIDE SEQUENCE</scope>
</reference>
<dbReference type="Proteomes" id="UP000626109">
    <property type="component" value="Unassembled WGS sequence"/>
</dbReference>
<gene>
    <name evidence="2" type="ORF">PGLA2088_LOCUS44181</name>
</gene>
<comment type="caution">
    <text evidence="2">The sequence shown here is derived from an EMBL/GenBank/DDBJ whole genome shotgun (WGS) entry which is preliminary data.</text>
</comment>
<evidence type="ECO:0000313" key="2">
    <source>
        <dbReference type="EMBL" id="CAE8725572.1"/>
    </source>
</evidence>
<sequence length="511" mass="56523">MMFAGSGSSNGDKMFAGPSGSSNGDKKTDAGGKTSATDAMTLNFLARVSPFLIAAGLAYSRRTQPFHVLYLRQSLSRTIEKQRAVYSPHKPGEWNEGTTNPVLRRWLEQSLAISGGHRVLHVVAGDDLVGKTSTVLQHLVERRRRGIIFDLTAVVVPDDVRKAVGHTVVAQSGMLWRLFSPTHVDIQTSLLLASVPRQIPLLGGLFASQEHRVIVVNHAENLFVKDGNGNDASWLLWVLKEASKNVHVLLLCSDEAAQMSLQTNSHITPFLSFMFCPEPPHKIVAQVYSTRFPQAPQLGNDVLRKMLRKMQRGLPPGFAASIVLEQAAMDLAERLELGRLPFYFSPSFLTFRFEAFLSSEKAEEILLKVECALIHALSRTGRRARKALLQAHDPAAKGLMLLGLLRIETGRDMARRLRVAQDSAIVWALSDAKPRKTVHDLIGVLESCEHRERHASLVASLQELLASCLIARVHLGDWMRDHMDGVGPDVAIDWRALVDLDVAPPPRQLRT</sequence>
<name>A0A813L969_POLGL</name>
<dbReference type="EMBL" id="CAJNNW010035097">
    <property type="protein sequence ID" value="CAE8725572.1"/>
    <property type="molecule type" value="Genomic_DNA"/>
</dbReference>
<protein>
    <submittedName>
        <fullName evidence="2">Uncharacterized protein</fullName>
    </submittedName>
</protein>
<proteinExistence type="predicted"/>
<evidence type="ECO:0000256" key="1">
    <source>
        <dbReference type="SAM" id="MobiDB-lite"/>
    </source>
</evidence>
<evidence type="ECO:0000313" key="3">
    <source>
        <dbReference type="Proteomes" id="UP000626109"/>
    </source>
</evidence>
<feature type="compositionally biased region" description="Polar residues" evidence="1">
    <location>
        <begin position="1"/>
        <end position="11"/>
    </location>
</feature>
<accession>A0A813L969</accession>